<evidence type="ECO:0000313" key="2">
    <source>
        <dbReference type="EMBL" id="RNJ56289.1"/>
    </source>
</evidence>
<feature type="compositionally biased region" description="Basic and acidic residues" evidence="1">
    <location>
        <begin position="108"/>
        <end position="118"/>
    </location>
</feature>
<evidence type="ECO:0000256" key="1">
    <source>
        <dbReference type="SAM" id="MobiDB-lite"/>
    </source>
</evidence>
<dbReference type="Proteomes" id="UP000267145">
    <property type="component" value="Unassembled WGS sequence"/>
</dbReference>
<accession>A0A3M9Y704</accession>
<dbReference type="AlphaFoldDB" id="A0A3M9Y704"/>
<reference evidence="2 3" key="1">
    <citation type="submission" date="2018-10" db="EMBL/GenBank/DDBJ databases">
        <title>Genome sequence of Verticillium nonalfalfae VnAa140.</title>
        <authorList>
            <person name="Stajich J.E."/>
            <person name="Kasson M.T."/>
        </authorList>
    </citation>
    <scope>NUCLEOTIDE SEQUENCE [LARGE SCALE GENOMIC DNA]</scope>
    <source>
        <strain evidence="2 3">VnAa140</strain>
    </source>
</reference>
<feature type="region of interest" description="Disordered" evidence="1">
    <location>
        <begin position="92"/>
        <end position="118"/>
    </location>
</feature>
<dbReference type="GeneID" id="39611262"/>
<dbReference type="RefSeq" id="XP_028494447.1">
    <property type="nucleotide sequence ID" value="XM_028641681.1"/>
</dbReference>
<name>A0A3M9Y704_9PEZI</name>
<comment type="caution">
    <text evidence="2">The sequence shown here is derived from an EMBL/GenBank/DDBJ whole genome shotgun (WGS) entry which is preliminary data.</text>
</comment>
<gene>
    <name evidence="2" type="ORF">D7B24_007573</name>
</gene>
<sequence length="123" mass="13092">MVSHAVAAPRVTAALTGPEPHSDYSATRICVLKSQISPCVTNWLSCTRHAVASTTSTLSTDAPAMDAPATASSSGRYLLVTLVVRIRRALGSSPRRTHTPTRATTAADHLEAPTTTDEKYCLW</sequence>
<protein>
    <submittedName>
        <fullName evidence="2">Uncharacterized protein</fullName>
    </submittedName>
</protein>
<proteinExistence type="predicted"/>
<evidence type="ECO:0000313" key="3">
    <source>
        <dbReference type="Proteomes" id="UP000267145"/>
    </source>
</evidence>
<keyword evidence="3" id="KW-1185">Reference proteome</keyword>
<dbReference type="EMBL" id="RBVV01000060">
    <property type="protein sequence ID" value="RNJ56289.1"/>
    <property type="molecule type" value="Genomic_DNA"/>
</dbReference>
<organism evidence="2 3">
    <name type="scientific">Verticillium nonalfalfae</name>
    <dbReference type="NCBI Taxonomy" id="1051616"/>
    <lineage>
        <taxon>Eukaryota</taxon>
        <taxon>Fungi</taxon>
        <taxon>Dikarya</taxon>
        <taxon>Ascomycota</taxon>
        <taxon>Pezizomycotina</taxon>
        <taxon>Sordariomycetes</taxon>
        <taxon>Hypocreomycetidae</taxon>
        <taxon>Glomerellales</taxon>
        <taxon>Plectosphaerellaceae</taxon>
        <taxon>Verticillium</taxon>
    </lineage>
</organism>